<feature type="region of interest" description="Disordered" evidence="1">
    <location>
        <begin position="1"/>
        <end position="22"/>
    </location>
</feature>
<evidence type="ECO:0000313" key="3">
    <source>
        <dbReference type="Proteomes" id="UP000501421"/>
    </source>
</evidence>
<name>A0A679FMN4_9BACL</name>
<protein>
    <submittedName>
        <fullName evidence="2">Uncharacterized protein</fullName>
    </submittedName>
</protein>
<gene>
    <name evidence="2" type="ORF">GsuE55_10520</name>
</gene>
<evidence type="ECO:0000313" key="2">
    <source>
        <dbReference type="EMBL" id="BBW96219.1"/>
    </source>
</evidence>
<proteinExistence type="predicted"/>
<accession>A0A679FMN4</accession>
<dbReference type="Proteomes" id="UP000501421">
    <property type="component" value="Chromosome"/>
</dbReference>
<keyword evidence="3" id="KW-1185">Reference proteome</keyword>
<dbReference type="EMBL" id="AP022557">
    <property type="protein sequence ID" value="BBW96219.1"/>
    <property type="molecule type" value="Genomic_DNA"/>
</dbReference>
<dbReference type="AlphaFoldDB" id="A0A679FMN4"/>
<evidence type="ECO:0000256" key="1">
    <source>
        <dbReference type="SAM" id="MobiDB-lite"/>
    </source>
</evidence>
<sequence length="71" mass="8064">MCSPEGKINARDQSDKSILIKTNGSDQRGAVHFLSSGDSSRNHFLPHCAHRNNIKKIKYHENVNKKYVDNI</sequence>
<organism evidence="2 3">
    <name type="scientific">Geobacillus subterraneus</name>
    <dbReference type="NCBI Taxonomy" id="129338"/>
    <lineage>
        <taxon>Bacteria</taxon>
        <taxon>Bacillati</taxon>
        <taxon>Bacillota</taxon>
        <taxon>Bacilli</taxon>
        <taxon>Bacillales</taxon>
        <taxon>Anoxybacillaceae</taxon>
        <taxon>Geobacillus</taxon>
    </lineage>
</organism>
<reference evidence="3" key="1">
    <citation type="journal article" date="2020" name="Microbiol. Resour. Announc.">
        <title>Complete Genome Sequence of Geobacillus sp. Strain E55-1, Isolated from Mine Geyser in Japan.</title>
        <authorList>
            <person name="Miyazaki K."/>
            <person name="Hase E."/>
            <person name="Tokito N."/>
        </authorList>
    </citation>
    <scope>NUCLEOTIDE SEQUENCE [LARGE SCALE GENOMIC DNA]</scope>
    <source>
        <strain evidence="3">E55-1</strain>
    </source>
</reference>